<evidence type="ECO:0000313" key="2">
    <source>
        <dbReference type="Proteomes" id="UP000694240"/>
    </source>
</evidence>
<protein>
    <submittedName>
        <fullName evidence="1">Uncharacterized protein</fullName>
    </submittedName>
</protein>
<sequence>MMRPPWWNIRPTKLRWRRASTAELSTFGGDSLYQLGLTLFVLGKLEKAFRVDMTLSSLSKTGNQDVIGDAWKRGSRSFSSSV</sequence>
<organism evidence="1 2">
    <name type="scientific">Arabidopsis thaliana x Arabidopsis arenosa</name>
    <dbReference type="NCBI Taxonomy" id="1240361"/>
    <lineage>
        <taxon>Eukaryota</taxon>
        <taxon>Viridiplantae</taxon>
        <taxon>Streptophyta</taxon>
        <taxon>Embryophyta</taxon>
        <taxon>Tracheophyta</taxon>
        <taxon>Spermatophyta</taxon>
        <taxon>Magnoliopsida</taxon>
        <taxon>eudicotyledons</taxon>
        <taxon>Gunneridae</taxon>
        <taxon>Pentapetalae</taxon>
        <taxon>rosids</taxon>
        <taxon>malvids</taxon>
        <taxon>Brassicales</taxon>
        <taxon>Brassicaceae</taxon>
        <taxon>Camelineae</taxon>
        <taxon>Arabidopsis</taxon>
    </lineage>
</organism>
<dbReference type="Proteomes" id="UP000694240">
    <property type="component" value="Chromosome 8"/>
</dbReference>
<evidence type="ECO:0000313" key="1">
    <source>
        <dbReference type="EMBL" id="KAG7578702.1"/>
    </source>
</evidence>
<gene>
    <name evidence="1" type="ORF">ISN45_Aa03g028750</name>
</gene>
<comment type="caution">
    <text evidence="1">The sequence shown here is derived from an EMBL/GenBank/DDBJ whole genome shotgun (WGS) entry which is preliminary data.</text>
</comment>
<keyword evidence="2" id="KW-1185">Reference proteome</keyword>
<name>A0A8T2AZH8_9BRAS</name>
<reference evidence="1 2" key="1">
    <citation type="submission" date="2020-12" db="EMBL/GenBank/DDBJ databases">
        <title>Concerted genomic and epigenomic changes stabilize Arabidopsis allopolyploids.</title>
        <authorList>
            <person name="Chen Z."/>
        </authorList>
    </citation>
    <scope>NUCLEOTIDE SEQUENCE [LARGE SCALE GENOMIC DNA]</scope>
    <source>
        <strain evidence="1">Allo738</strain>
        <tissue evidence="1">Leaf</tissue>
    </source>
</reference>
<accession>A0A8T2AZH8</accession>
<proteinExistence type="predicted"/>
<dbReference type="EMBL" id="JAEFBK010000008">
    <property type="protein sequence ID" value="KAG7578702.1"/>
    <property type="molecule type" value="Genomic_DNA"/>
</dbReference>
<dbReference type="AlphaFoldDB" id="A0A8T2AZH8"/>